<feature type="transmembrane region" description="Helical" evidence="7">
    <location>
        <begin position="96"/>
        <end position="114"/>
    </location>
</feature>
<keyword evidence="9" id="KW-1185">Reference proteome</keyword>
<proteinExistence type="inferred from homology"/>
<feature type="binding site" evidence="7">
    <location>
        <position position="139"/>
    </location>
    <ligand>
        <name>a 1,2-diacyl-sn-glycero-3-phospho-(1'-sn-glycerol)</name>
        <dbReference type="ChEBI" id="CHEBI:64716"/>
    </ligand>
</feature>
<dbReference type="AlphaFoldDB" id="A0A1H8TR86"/>
<comment type="function">
    <text evidence="7">Catalyzes the transfer of the diacylglyceryl group from phosphatidylglycerol to the sulfhydryl group of the N-terminal cysteine of a prolipoprotein, the first step in the formation of mature lipoproteins.</text>
</comment>
<dbReference type="GO" id="GO:0042158">
    <property type="term" value="P:lipoprotein biosynthetic process"/>
    <property type="evidence" value="ECO:0007669"/>
    <property type="project" value="UniProtKB-UniRule"/>
</dbReference>
<name>A0A1H8TR86_9GAMM</name>
<organism evidence="8 9">
    <name type="scientific">Aquisalimonas asiatica</name>
    <dbReference type="NCBI Taxonomy" id="406100"/>
    <lineage>
        <taxon>Bacteria</taxon>
        <taxon>Pseudomonadati</taxon>
        <taxon>Pseudomonadota</taxon>
        <taxon>Gammaproteobacteria</taxon>
        <taxon>Chromatiales</taxon>
        <taxon>Ectothiorhodospiraceae</taxon>
        <taxon>Aquisalimonas</taxon>
    </lineage>
</organism>
<keyword evidence="4 7" id="KW-0812">Transmembrane</keyword>
<dbReference type="UniPathway" id="UPA00664"/>
<sequence length="268" mass="29764">MLTYPDIDPVAIDLGPIAIHWYGLMYLVGFLGAWLLGRWRARRDDSPVRPQQMEDVLVFGAIGVILGGRIGYVLFYETALLTTDPLALIRIWEGGMSFHGGLLGVLAGLWLYSWRTGCGFLRLTDFAAPLVPIGLGAGRLGNFINGELWGRVSDVPWAMVYPPMGPDPRHPSQLYQFLLEGVVLFVALWLFSRKPRPTMAVSGLFLVLYGSFRFIVEFVRLPDEQLGYLAFDWFTMGQLLSLPMVALGAALLYLAYSRGQGTTAGNRT</sequence>
<protein>
    <recommendedName>
        <fullName evidence="7">Phosphatidylglycerol--prolipoprotein diacylglyceryl transferase</fullName>
        <ecNumber evidence="7">2.5.1.145</ecNumber>
    </recommendedName>
</protein>
<dbReference type="GO" id="GO:0005886">
    <property type="term" value="C:plasma membrane"/>
    <property type="evidence" value="ECO:0007669"/>
    <property type="project" value="UniProtKB-SubCell"/>
</dbReference>
<feature type="transmembrane region" description="Helical" evidence="7">
    <location>
        <begin position="126"/>
        <end position="144"/>
    </location>
</feature>
<keyword evidence="8" id="KW-0449">Lipoprotein</keyword>
<dbReference type="PROSITE" id="PS01311">
    <property type="entry name" value="LGT"/>
    <property type="match status" value="1"/>
</dbReference>
<keyword evidence="6 7" id="KW-0472">Membrane</keyword>
<evidence type="ECO:0000256" key="1">
    <source>
        <dbReference type="ARBA" id="ARBA00007150"/>
    </source>
</evidence>
<dbReference type="OrthoDB" id="871140at2"/>
<comment type="subcellular location">
    <subcellularLocation>
        <location evidence="7">Cell membrane</location>
        <topology evidence="7">Multi-pass membrane protein</topology>
    </subcellularLocation>
</comment>
<evidence type="ECO:0000256" key="2">
    <source>
        <dbReference type="ARBA" id="ARBA00022475"/>
    </source>
</evidence>
<feature type="transmembrane region" description="Helical" evidence="7">
    <location>
        <begin position="198"/>
        <end position="216"/>
    </location>
</feature>
<dbReference type="Pfam" id="PF01790">
    <property type="entry name" value="LGT"/>
    <property type="match status" value="1"/>
</dbReference>
<dbReference type="PANTHER" id="PTHR30589:SF0">
    <property type="entry name" value="PHOSPHATIDYLGLYCEROL--PROLIPOPROTEIN DIACYLGLYCERYL TRANSFERASE"/>
    <property type="match status" value="1"/>
</dbReference>
<feature type="transmembrane region" description="Helical" evidence="7">
    <location>
        <begin position="236"/>
        <end position="256"/>
    </location>
</feature>
<comment type="pathway">
    <text evidence="7">Protein modification; lipoprotein biosynthesis (diacylglyceryl transfer).</text>
</comment>
<keyword evidence="2 7" id="KW-1003">Cell membrane</keyword>
<comment type="catalytic activity">
    <reaction evidence="7">
        <text>L-cysteinyl-[prolipoprotein] + a 1,2-diacyl-sn-glycero-3-phospho-(1'-sn-glycerol) = an S-1,2-diacyl-sn-glyceryl-L-cysteinyl-[prolipoprotein] + sn-glycerol 1-phosphate + H(+)</text>
        <dbReference type="Rhea" id="RHEA:56712"/>
        <dbReference type="Rhea" id="RHEA-COMP:14679"/>
        <dbReference type="Rhea" id="RHEA-COMP:14680"/>
        <dbReference type="ChEBI" id="CHEBI:15378"/>
        <dbReference type="ChEBI" id="CHEBI:29950"/>
        <dbReference type="ChEBI" id="CHEBI:57685"/>
        <dbReference type="ChEBI" id="CHEBI:64716"/>
        <dbReference type="ChEBI" id="CHEBI:140658"/>
        <dbReference type="EC" id="2.5.1.145"/>
    </reaction>
</comment>
<evidence type="ECO:0000256" key="7">
    <source>
        <dbReference type="HAMAP-Rule" id="MF_01147"/>
    </source>
</evidence>
<feature type="transmembrane region" description="Helical" evidence="7">
    <location>
        <begin position="19"/>
        <end position="36"/>
    </location>
</feature>
<accession>A0A1H8TR86</accession>
<evidence type="ECO:0000256" key="5">
    <source>
        <dbReference type="ARBA" id="ARBA00022989"/>
    </source>
</evidence>
<keyword evidence="5 7" id="KW-1133">Transmembrane helix</keyword>
<evidence type="ECO:0000313" key="9">
    <source>
        <dbReference type="Proteomes" id="UP000199657"/>
    </source>
</evidence>
<evidence type="ECO:0000313" key="8">
    <source>
        <dbReference type="EMBL" id="SEO93346.1"/>
    </source>
</evidence>
<comment type="similarity">
    <text evidence="1 7">Belongs to the Lgt family.</text>
</comment>
<feature type="transmembrane region" description="Helical" evidence="7">
    <location>
        <begin position="56"/>
        <end position="76"/>
    </location>
</feature>
<dbReference type="EMBL" id="FOEG01000004">
    <property type="protein sequence ID" value="SEO93346.1"/>
    <property type="molecule type" value="Genomic_DNA"/>
</dbReference>
<dbReference type="GO" id="GO:0008961">
    <property type="term" value="F:phosphatidylglycerol-prolipoprotein diacylglyceryl transferase activity"/>
    <property type="evidence" value="ECO:0007669"/>
    <property type="project" value="UniProtKB-UniRule"/>
</dbReference>
<evidence type="ECO:0000256" key="6">
    <source>
        <dbReference type="ARBA" id="ARBA00023136"/>
    </source>
</evidence>
<feature type="transmembrane region" description="Helical" evidence="7">
    <location>
        <begin position="174"/>
        <end position="191"/>
    </location>
</feature>
<reference evidence="8 9" key="1">
    <citation type="submission" date="2016-10" db="EMBL/GenBank/DDBJ databases">
        <authorList>
            <person name="de Groot N.N."/>
        </authorList>
    </citation>
    <scope>NUCLEOTIDE SEQUENCE [LARGE SCALE GENOMIC DNA]</scope>
    <source>
        <strain evidence="8 9">CGMCC 1.6291</strain>
    </source>
</reference>
<keyword evidence="3 7" id="KW-0808">Transferase</keyword>
<dbReference type="EC" id="2.5.1.145" evidence="7"/>
<evidence type="ECO:0000256" key="3">
    <source>
        <dbReference type="ARBA" id="ARBA00022679"/>
    </source>
</evidence>
<dbReference type="NCBIfam" id="TIGR00544">
    <property type="entry name" value="lgt"/>
    <property type="match status" value="1"/>
</dbReference>
<dbReference type="STRING" id="406100.SAMN04488052_104401"/>
<dbReference type="HAMAP" id="MF_01147">
    <property type="entry name" value="Lgt"/>
    <property type="match status" value="1"/>
</dbReference>
<dbReference type="PANTHER" id="PTHR30589">
    <property type="entry name" value="PROLIPOPROTEIN DIACYLGLYCERYL TRANSFERASE"/>
    <property type="match status" value="1"/>
</dbReference>
<gene>
    <name evidence="7" type="primary">lgt</name>
    <name evidence="8" type="ORF">SAMN04488052_104401</name>
</gene>
<evidence type="ECO:0000256" key="4">
    <source>
        <dbReference type="ARBA" id="ARBA00022692"/>
    </source>
</evidence>
<dbReference type="RefSeq" id="WP_091643977.1">
    <property type="nucleotide sequence ID" value="NZ_FOEG01000004.1"/>
</dbReference>
<dbReference type="InterPro" id="IPR001640">
    <property type="entry name" value="Lgt"/>
</dbReference>
<dbReference type="Proteomes" id="UP000199657">
    <property type="component" value="Unassembled WGS sequence"/>
</dbReference>